<gene>
    <name evidence="1" type="ORF">TOA249_LOCUS34102</name>
</gene>
<proteinExistence type="predicted"/>
<dbReference type="Gene3D" id="1.10.510.10">
    <property type="entry name" value="Transferase(Phosphotransferase) domain 1"/>
    <property type="match status" value="1"/>
</dbReference>
<dbReference type="Proteomes" id="UP000663838">
    <property type="component" value="Unassembled WGS sequence"/>
</dbReference>
<organism evidence="1 2">
    <name type="scientific">Rotaria socialis</name>
    <dbReference type="NCBI Taxonomy" id="392032"/>
    <lineage>
        <taxon>Eukaryota</taxon>
        <taxon>Metazoa</taxon>
        <taxon>Spiralia</taxon>
        <taxon>Gnathifera</taxon>
        <taxon>Rotifera</taxon>
        <taxon>Eurotatoria</taxon>
        <taxon>Bdelloidea</taxon>
        <taxon>Philodinida</taxon>
        <taxon>Philodinidae</taxon>
        <taxon>Rotaria</taxon>
    </lineage>
</organism>
<feature type="non-terminal residue" evidence="1">
    <location>
        <position position="1"/>
    </location>
</feature>
<protein>
    <submittedName>
        <fullName evidence="1">Uncharacterized protein</fullName>
    </submittedName>
</protein>
<accession>A0A821Y876</accession>
<reference evidence="1" key="1">
    <citation type="submission" date="2021-02" db="EMBL/GenBank/DDBJ databases">
        <authorList>
            <person name="Nowell W R."/>
        </authorList>
    </citation>
    <scope>NUCLEOTIDE SEQUENCE</scope>
</reference>
<evidence type="ECO:0000313" key="2">
    <source>
        <dbReference type="Proteomes" id="UP000663838"/>
    </source>
</evidence>
<dbReference type="AlphaFoldDB" id="A0A821Y876"/>
<dbReference type="EMBL" id="CAJOBS010015325">
    <property type="protein sequence ID" value="CAF4956820.1"/>
    <property type="molecule type" value="Genomic_DNA"/>
</dbReference>
<dbReference type="SUPFAM" id="SSF56112">
    <property type="entry name" value="Protein kinase-like (PK-like)"/>
    <property type="match status" value="1"/>
</dbReference>
<dbReference type="InterPro" id="IPR011009">
    <property type="entry name" value="Kinase-like_dom_sf"/>
</dbReference>
<comment type="caution">
    <text evidence="1">The sequence shown here is derived from an EMBL/GenBank/DDBJ whole genome shotgun (WGS) entry which is preliminary data.</text>
</comment>
<name>A0A821Y876_9BILA</name>
<evidence type="ECO:0000313" key="1">
    <source>
        <dbReference type="EMBL" id="CAF4956820.1"/>
    </source>
</evidence>
<sequence>WLDRDYYHNPWKKIDNMILNLLRRILVHDPAQRARVIDIQSHKWMSKIYSQGTISFEGILYITLIL</sequence>